<evidence type="ECO:0000313" key="2">
    <source>
        <dbReference type="EMBL" id="QIH24155.1"/>
    </source>
</evidence>
<dbReference type="InterPro" id="IPR009195">
    <property type="entry name" value="Uncharacterised_YjbK"/>
</dbReference>
<dbReference type="RefSeq" id="WP_164824076.1">
    <property type="nucleotide sequence ID" value="NZ_CP049228.1"/>
</dbReference>
<proteinExistence type="predicted"/>
<feature type="domain" description="CYTH" evidence="1">
    <location>
        <begin position="4"/>
        <end position="204"/>
    </location>
</feature>
<accession>A0A6G7B9Z6</accession>
<dbReference type="Proteomes" id="UP000501676">
    <property type="component" value="Chromosome"/>
</dbReference>
<dbReference type="InterPro" id="IPR023577">
    <property type="entry name" value="CYTH_domain"/>
</dbReference>
<dbReference type="CDD" id="cd07762">
    <property type="entry name" value="CYTH-like_Pase_1"/>
    <property type="match status" value="1"/>
</dbReference>
<dbReference type="Gene3D" id="2.40.320.10">
    <property type="entry name" value="Hypothetical Protein Pfu-838710-001"/>
    <property type="match status" value="1"/>
</dbReference>
<organism evidence="2 3">
    <name type="scientific">Lactobacillus iners</name>
    <dbReference type="NCBI Taxonomy" id="147802"/>
    <lineage>
        <taxon>Bacteria</taxon>
        <taxon>Bacillati</taxon>
        <taxon>Bacillota</taxon>
        <taxon>Bacilli</taxon>
        <taxon>Lactobacillales</taxon>
        <taxon>Lactobacillaceae</taxon>
        <taxon>Lactobacillus</taxon>
    </lineage>
</organism>
<dbReference type="EMBL" id="CP049228">
    <property type="protein sequence ID" value="QIH24155.1"/>
    <property type="molecule type" value="Genomic_DNA"/>
</dbReference>
<dbReference type="AlphaFoldDB" id="A0A6G7B9Z6"/>
<dbReference type="SUPFAM" id="SSF55154">
    <property type="entry name" value="CYTH-like phosphatases"/>
    <property type="match status" value="1"/>
</dbReference>
<protein>
    <submittedName>
        <fullName evidence="2">CYTH domain-containing protein</fullName>
    </submittedName>
</protein>
<evidence type="ECO:0000313" key="3">
    <source>
        <dbReference type="Proteomes" id="UP000501676"/>
    </source>
</evidence>
<dbReference type="PROSITE" id="PS51707">
    <property type="entry name" value="CYTH"/>
    <property type="match status" value="1"/>
</dbReference>
<reference evidence="2 3" key="1">
    <citation type="submission" date="2020-02" db="EMBL/GenBank/DDBJ databases">
        <title>Complete genome sequences of six Lactobacillus iners strains isolated from the human vagina.</title>
        <authorList>
            <person name="France M.T."/>
            <person name="Rutt L."/>
            <person name="Narina S."/>
            <person name="Arbaugh S."/>
            <person name="Humphrys M.S."/>
            <person name="Ma B."/>
            <person name="Hayward M.R."/>
            <person name="Relman D."/>
            <person name="Kwon D.S."/>
            <person name="Ravel J."/>
        </authorList>
    </citation>
    <scope>NUCLEOTIDE SEQUENCE [LARGE SCALE GENOMIC DNA]</scope>
    <source>
        <strain evidence="2 3">C0210C1</strain>
    </source>
</reference>
<gene>
    <name evidence="2" type="ORF">G6Z83_05655</name>
</gene>
<name>A0A6G7B9Z6_9LACO</name>
<sequence>MSKNIEIESKILLSQKLYQQIITSFTKKAQFEQSNYYFDNQQQTLKKDAISLRIRLYHDHAEQTLKVNPSHKKQNNFQEVIEINDDLTLAEAKYLVNQAQQIMTTGQIANYFQQNYNATLISTLKPQTWSQTNRTLLDGPYHCELTLDKTCYPDGYSDYEMEIENPDPATIQKVLDQLKVQFDLTYDDDQINQSKIKRAYLHKK</sequence>
<dbReference type="SMART" id="SM01118">
    <property type="entry name" value="CYTH"/>
    <property type="match status" value="1"/>
</dbReference>
<evidence type="ECO:0000259" key="1">
    <source>
        <dbReference type="PROSITE" id="PS51707"/>
    </source>
</evidence>
<dbReference type="Pfam" id="PF01928">
    <property type="entry name" value="CYTH"/>
    <property type="match status" value="1"/>
</dbReference>
<dbReference type="InterPro" id="IPR033469">
    <property type="entry name" value="CYTH-like_dom_sf"/>
</dbReference>